<evidence type="ECO:0000256" key="2">
    <source>
        <dbReference type="SAM" id="MobiDB-lite"/>
    </source>
</evidence>
<keyword evidence="1 3" id="KW-0378">Hydrolase</keyword>
<sequence length="427" mass="47657">MRIAYAQWIRRGMLAIAAGVFLFSSYKVYAYVSDNYESKKTYASIKELYYAPNADKAVSADGNTATGDKQTTENRSDSATTSVAGSDAFSVSPKFKPLLEVNDEIVGWLRIADTEVDYPVTQTDDNEYYLTHDVKKEENITGSIFMDYRNNIKGYNRNTILYSHSMKNGTMFGAVLRYESRWNFENKPIIEFDTLYGDEKWEIFSAYKTDTSFDYIRTDFKSDEDFQQYLDTVKAMSLHKSDVEVSASDQILTLSTCYHGLKNGRFVVHAKLIRETKHPLEFDPVTGLWRPAVGEKSVDETLSLEPKVELEEPVATEETKKNVAKAEKSEKKPVKKRAEKPTKKPSEPKPEEQPATTGATETPEPKPAEQPAEATEQPKKDEVESETLTEVGGASTSSPAIDSGETSPAAEPSATPESTETAVRGGH</sequence>
<dbReference type="InterPro" id="IPR023365">
    <property type="entry name" value="Sortase_dom-sf"/>
</dbReference>
<keyword evidence="4" id="KW-1185">Reference proteome</keyword>
<proteinExistence type="predicted"/>
<dbReference type="EC" id="3.4.22.71" evidence="3"/>
<feature type="compositionally biased region" description="Polar residues" evidence="2">
    <location>
        <begin position="394"/>
        <end position="406"/>
    </location>
</feature>
<dbReference type="NCBIfam" id="TIGR03064">
    <property type="entry name" value="sortase_srtB"/>
    <property type="match status" value="1"/>
</dbReference>
<feature type="region of interest" description="Disordered" evidence="2">
    <location>
        <begin position="309"/>
        <end position="427"/>
    </location>
</feature>
<dbReference type="InterPro" id="IPR005754">
    <property type="entry name" value="Sortase"/>
</dbReference>
<dbReference type="RefSeq" id="WP_378112502.1">
    <property type="nucleotide sequence ID" value="NZ_JBHSNC010000043.1"/>
</dbReference>
<organism evidence="3 4">
    <name type="scientific">Cohnella yongneupensis</name>
    <dbReference type="NCBI Taxonomy" id="425006"/>
    <lineage>
        <taxon>Bacteria</taxon>
        <taxon>Bacillati</taxon>
        <taxon>Bacillota</taxon>
        <taxon>Bacilli</taxon>
        <taxon>Bacillales</taxon>
        <taxon>Paenibacillaceae</taxon>
        <taxon>Cohnella</taxon>
    </lineage>
</organism>
<evidence type="ECO:0000313" key="4">
    <source>
        <dbReference type="Proteomes" id="UP001596108"/>
    </source>
</evidence>
<evidence type="ECO:0000256" key="1">
    <source>
        <dbReference type="ARBA" id="ARBA00022801"/>
    </source>
</evidence>
<dbReference type="Pfam" id="PF04203">
    <property type="entry name" value="Sortase"/>
    <property type="match status" value="1"/>
</dbReference>
<name>A0ABW0R2Q1_9BACL</name>
<dbReference type="EMBL" id="JBHSNC010000043">
    <property type="protein sequence ID" value="MFC5530557.1"/>
    <property type="molecule type" value="Genomic_DNA"/>
</dbReference>
<dbReference type="Gene3D" id="2.40.260.10">
    <property type="entry name" value="Sortase"/>
    <property type="match status" value="1"/>
</dbReference>
<reference evidence="4" key="1">
    <citation type="journal article" date="2019" name="Int. J. Syst. Evol. Microbiol.">
        <title>The Global Catalogue of Microorganisms (GCM) 10K type strain sequencing project: providing services to taxonomists for standard genome sequencing and annotation.</title>
        <authorList>
            <consortium name="The Broad Institute Genomics Platform"/>
            <consortium name="The Broad Institute Genome Sequencing Center for Infectious Disease"/>
            <person name="Wu L."/>
            <person name="Ma J."/>
        </authorList>
    </citation>
    <scope>NUCLEOTIDE SEQUENCE [LARGE SCALE GENOMIC DNA]</scope>
    <source>
        <strain evidence="4">CGMCC 1.18578</strain>
    </source>
</reference>
<feature type="compositionally biased region" description="Basic and acidic residues" evidence="2">
    <location>
        <begin position="339"/>
        <end position="352"/>
    </location>
</feature>
<dbReference type="Proteomes" id="UP001596108">
    <property type="component" value="Unassembled WGS sequence"/>
</dbReference>
<dbReference type="CDD" id="cd05826">
    <property type="entry name" value="Sortase_B"/>
    <property type="match status" value="1"/>
</dbReference>
<comment type="caution">
    <text evidence="3">The sequence shown here is derived from an EMBL/GenBank/DDBJ whole genome shotgun (WGS) entry which is preliminary data.</text>
</comment>
<gene>
    <name evidence="3" type="primary">srtB</name>
    <name evidence="3" type="ORF">ACFPQ4_14055</name>
</gene>
<feature type="compositionally biased region" description="Low complexity" evidence="2">
    <location>
        <begin position="353"/>
        <end position="362"/>
    </location>
</feature>
<dbReference type="InterPro" id="IPR009835">
    <property type="entry name" value="SrtB"/>
</dbReference>
<feature type="region of interest" description="Disordered" evidence="2">
    <location>
        <begin position="61"/>
        <end position="85"/>
    </location>
</feature>
<evidence type="ECO:0000313" key="3">
    <source>
        <dbReference type="EMBL" id="MFC5530557.1"/>
    </source>
</evidence>
<dbReference type="GO" id="GO:0016787">
    <property type="term" value="F:hydrolase activity"/>
    <property type="evidence" value="ECO:0007669"/>
    <property type="project" value="UniProtKB-KW"/>
</dbReference>
<dbReference type="SUPFAM" id="SSF63817">
    <property type="entry name" value="Sortase"/>
    <property type="match status" value="1"/>
</dbReference>
<feature type="compositionally biased region" description="Basic and acidic residues" evidence="2">
    <location>
        <begin position="317"/>
        <end position="332"/>
    </location>
</feature>
<accession>A0ABW0R2Q1</accession>
<protein>
    <submittedName>
        <fullName evidence="3">Class B sortase</fullName>
        <ecNumber evidence="3">3.4.22.71</ecNumber>
    </submittedName>
</protein>